<proteinExistence type="predicted"/>
<protein>
    <submittedName>
        <fullName evidence="1">Uncharacterized protein</fullName>
    </submittedName>
</protein>
<keyword evidence="2" id="KW-1185">Reference proteome</keyword>
<dbReference type="Proteomes" id="UP001497700">
    <property type="component" value="Unassembled WGS sequence"/>
</dbReference>
<name>A0ACB9YVE0_9PEZI</name>
<gene>
    <name evidence="1" type="ORF">F4820DRAFT_450039</name>
</gene>
<organism evidence="1 2">
    <name type="scientific">Hypoxylon rubiginosum</name>
    <dbReference type="NCBI Taxonomy" id="110542"/>
    <lineage>
        <taxon>Eukaryota</taxon>
        <taxon>Fungi</taxon>
        <taxon>Dikarya</taxon>
        <taxon>Ascomycota</taxon>
        <taxon>Pezizomycotina</taxon>
        <taxon>Sordariomycetes</taxon>
        <taxon>Xylariomycetidae</taxon>
        <taxon>Xylariales</taxon>
        <taxon>Hypoxylaceae</taxon>
        <taxon>Hypoxylon</taxon>
    </lineage>
</organism>
<sequence>MALKDLAEAIGTGFPVAPRQYASQVSKVDADFHVDVYKHYHIQPTSTATIDAGKKRGGNILGLDNVPQTWWAFVAEWKGQQIDSVAQEAIDELYKGMQGLAHEKGQWLDFIFMNEGKWIQKVLGRYGASSVTKLEEARAKYDPEGVFQTLQHDGYLISKAV</sequence>
<evidence type="ECO:0000313" key="1">
    <source>
        <dbReference type="EMBL" id="KAI4863379.1"/>
    </source>
</evidence>
<comment type="caution">
    <text evidence="1">The sequence shown here is derived from an EMBL/GenBank/DDBJ whole genome shotgun (WGS) entry which is preliminary data.</text>
</comment>
<reference evidence="1 2" key="1">
    <citation type="journal article" date="2022" name="New Phytol.">
        <title>Ecological generalism drives hyperdiversity of secondary metabolite gene clusters in xylarialean endophytes.</title>
        <authorList>
            <person name="Franco M.E.E."/>
            <person name="Wisecaver J.H."/>
            <person name="Arnold A.E."/>
            <person name="Ju Y.M."/>
            <person name="Slot J.C."/>
            <person name="Ahrendt S."/>
            <person name="Moore L.P."/>
            <person name="Eastman K.E."/>
            <person name="Scott K."/>
            <person name="Konkel Z."/>
            <person name="Mondo S.J."/>
            <person name="Kuo A."/>
            <person name="Hayes R.D."/>
            <person name="Haridas S."/>
            <person name="Andreopoulos B."/>
            <person name="Riley R."/>
            <person name="LaButti K."/>
            <person name="Pangilinan J."/>
            <person name="Lipzen A."/>
            <person name="Amirebrahimi M."/>
            <person name="Yan J."/>
            <person name="Adam C."/>
            <person name="Keymanesh K."/>
            <person name="Ng V."/>
            <person name="Louie K."/>
            <person name="Northen T."/>
            <person name="Drula E."/>
            <person name="Henrissat B."/>
            <person name="Hsieh H.M."/>
            <person name="Youens-Clark K."/>
            <person name="Lutzoni F."/>
            <person name="Miadlikowska J."/>
            <person name="Eastwood D.C."/>
            <person name="Hamelin R.C."/>
            <person name="Grigoriev I.V."/>
            <person name="U'Ren J.M."/>
        </authorList>
    </citation>
    <scope>NUCLEOTIDE SEQUENCE [LARGE SCALE GENOMIC DNA]</scope>
    <source>
        <strain evidence="1 2">CBS 119005</strain>
    </source>
</reference>
<evidence type="ECO:0000313" key="2">
    <source>
        <dbReference type="Proteomes" id="UP001497700"/>
    </source>
</evidence>
<accession>A0ACB9YVE0</accession>
<dbReference type="EMBL" id="MU393505">
    <property type="protein sequence ID" value="KAI4863379.1"/>
    <property type="molecule type" value="Genomic_DNA"/>
</dbReference>